<keyword evidence="3" id="KW-0554">One-carbon metabolism</keyword>
<feature type="compositionally biased region" description="Basic and acidic residues" evidence="7">
    <location>
        <begin position="95"/>
        <end position="112"/>
    </location>
</feature>
<evidence type="ECO:0000313" key="9">
    <source>
        <dbReference type="Proteomes" id="UP000037510"/>
    </source>
</evidence>
<evidence type="ECO:0000256" key="3">
    <source>
        <dbReference type="ARBA" id="ARBA00022563"/>
    </source>
</evidence>
<dbReference type="Pfam" id="PF01268">
    <property type="entry name" value="FTHFS"/>
    <property type="match status" value="1"/>
</dbReference>
<evidence type="ECO:0000256" key="2">
    <source>
        <dbReference type="ARBA" id="ARBA00012295"/>
    </source>
</evidence>
<accession>A0A0L7KN81</accession>
<keyword evidence="5" id="KW-0547">Nucleotide-binding</keyword>
<sequence length="331" mass="35387">IGLFPNEVSQYGRTKAKISLSVLDRLKGQRGGKYIVVAGDWPLPERSVAVRTDQGQDISLGAGQAEGATRREVYRSCRHWAPIAAATPSPACDSPARDLPSESRGAPREAATRSRNAFACMRLPSQGPTFGVKGGAAGGGYSQVIPMEEFNLHLTGDIHAVSAANNLLAAQMDARIFHELTQKDGPLRLSRLGIHKTDPDSLTDEEKTKFARLNIDTSNIMWNRALGNDIDDIKTRLASMVVALDKSGNPVTADDLDAFEPTLMQSLEGTPVLVHTGPFANIAHGCSSILADKIAMKLARENGYCRASGDKPHCAVIVATVRALKMHGGGP</sequence>
<dbReference type="STRING" id="104452.A0A0L7KN81"/>
<keyword evidence="4" id="KW-0436">Ligase</keyword>
<organism evidence="8 9">
    <name type="scientific">Operophtera brumata</name>
    <name type="common">Winter moth</name>
    <name type="synonym">Phalaena brumata</name>
    <dbReference type="NCBI Taxonomy" id="104452"/>
    <lineage>
        <taxon>Eukaryota</taxon>
        <taxon>Metazoa</taxon>
        <taxon>Ecdysozoa</taxon>
        <taxon>Arthropoda</taxon>
        <taxon>Hexapoda</taxon>
        <taxon>Insecta</taxon>
        <taxon>Pterygota</taxon>
        <taxon>Neoptera</taxon>
        <taxon>Endopterygota</taxon>
        <taxon>Lepidoptera</taxon>
        <taxon>Glossata</taxon>
        <taxon>Ditrysia</taxon>
        <taxon>Geometroidea</taxon>
        <taxon>Geometridae</taxon>
        <taxon>Larentiinae</taxon>
        <taxon>Operophtera</taxon>
    </lineage>
</organism>
<dbReference type="Gene3D" id="3.40.50.300">
    <property type="entry name" value="P-loop containing nucleotide triphosphate hydrolases"/>
    <property type="match status" value="3"/>
</dbReference>
<dbReference type="PROSITE" id="PS00721">
    <property type="entry name" value="FTHFS_1"/>
    <property type="match status" value="1"/>
</dbReference>
<evidence type="ECO:0000256" key="4">
    <source>
        <dbReference type="ARBA" id="ARBA00022598"/>
    </source>
</evidence>
<dbReference type="PROSITE" id="PS00722">
    <property type="entry name" value="FTHFS_2"/>
    <property type="match status" value="1"/>
</dbReference>
<dbReference type="Proteomes" id="UP000037510">
    <property type="component" value="Unassembled WGS sequence"/>
</dbReference>
<dbReference type="InterPro" id="IPR000559">
    <property type="entry name" value="Formate_THF_ligase"/>
</dbReference>
<dbReference type="InterPro" id="IPR020628">
    <property type="entry name" value="Formate_THF_ligase_CS"/>
</dbReference>
<reference evidence="8 9" key="1">
    <citation type="journal article" date="2015" name="Genome Biol. Evol.">
        <title>The genome of winter moth (Operophtera brumata) provides a genomic perspective on sexual dimorphism and phenology.</title>
        <authorList>
            <person name="Derks M.F."/>
            <person name="Smit S."/>
            <person name="Salis L."/>
            <person name="Schijlen E."/>
            <person name="Bossers A."/>
            <person name="Mateman C."/>
            <person name="Pijl A.S."/>
            <person name="de Ridder D."/>
            <person name="Groenen M.A."/>
            <person name="Visser M.E."/>
            <person name="Megens H.J."/>
        </authorList>
    </citation>
    <scope>NUCLEOTIDE SEQUENCE [LARGE SCALE GENOMIC DNA]</scope>
    <source>
        <strain evidence="8">WM2013NL</strain>
        <tissue evidence="8">Head and thorax</tissue>
    </source>
</reference>
<dbReference type="GO" id="GO:0004329">
    <property type="term" value="F:formate-tetrahydrofolate ligase activity"/>
    <property type="evidence" value="ECO:0007669"/>
    <property type="project" value="UniProtKB-EC"/>
</dbReference>
<comment type="pathway">
    <text evidence="1">One-carbon metabolism; tetrahydrofolate interconversion.</text>
</comment>
<keyword evidence="6" id="KW-0067">ATP-binding</keyword>
<feature type="non-terminal residue" evidence="8">
    <location>
        <position position="1"/>
    </location>
</feature>
<evidence type="ECO:0000256" key="1">
    <source>
        <dbReference type="ARBA" id="ARBA00004777"/>
    </source>
</evidence>
<evidence type="ECO:0000313" key="8">
    <source>
        <dbReference type="EMBL" id="KOB64580.1"/>
    </source>
</evidence>
<dbReference type="AlphaFoldDB" id="A0A0L7KN81"/>
<dbReference type="InterPro" id="IPR027417">
    <property type="entry name" value="P-loop_NTPase"/>
</dbReference>
<feature type="region of interest" description="Disordered" evidence="7">
    <location>
        <begin position="87"/>
        <end position="113"/>
    </location>
</feature>
<evidence type="ECO:0000256" key="7">
    <source>
        <dbReference type="SAM" id="MobiDB-lite"/>
    </source>
</evidence>
<dbReference type="SUPFAM" id="SSF52540">
    <property type="entry name" value="P-loop containing nucleoside triphosphate hydrolases"/>
    <property type="match status" value="1"/>
</dbReference>
<dbReference type="GO" id="GO:0005524">
    <property type="term" value="F:ATP binding"/>
    <property type="evidence" value="ECO:0007669"/>
    <property type="project" value="UniProtKB-KW"/>
</dbReference>
<evidence type="ECO:0000256" key="5">
    <source>
        <dbReference type="ARBA" id="ARBA00022741"/>
    </source>
</evidence>
<protein>
    <recommendedName>
        <fullName evidence="2">formate--tetrahydrofolate ligase</fullName>
        <ecNumber evidence="2">6.3.4.3</ecNumber>
    </recommendedName>
</protein>
<name>A0A0L7KN81_OPEBR</name>
<dbReference type="EMBL" id="JTDY01008410">
    <property type="protein sequence ID" value="KOB64580.1"/>
    <property type="molecule type" value="Genomic_DNA"/>
</dbReference>
<dbReference type="EC" id="6.3.4.3" evidence="2"/>
<feature type="non-terminal residue" evidence="8">
    <location>
        <position position="331"/>
    </location>
</feature>
<gene>
    <name evidence="8" type="ORF">OBRU01_24099</name>
</gene>
<keyword evidence="9" id="KW-1185">Reference proteome</keyword>
<dbReference type="GO" id="GO:0035999">
    <property type="term" value="P:tetrahydrofolate interconversion"/>
    <property type="evidence" value="ECO:0007669"/>
    <property type="project" value="UniProtKB-UniPathway"/>
</dbReference>
<proteinExistence type="predicted"/>
<dbReference type="UniPathway" id="UPA00193"/>
<comment type="caution">
    <text evidence="8">The sequence shown here is derived from an EMBL/GenBank/DDBJ whole genome shotgun (WGS) entry which is preliminary data.</text>
</comment>
<evidence type="ECO:0000256" key="6">
    <source>
        <dbReference type="ARBA" id="ARBA00022840"/>
    </source>
</evidence>